<evidence type="ECO:0000313" key="3">
    <source>
        <dbReference type="Proteomes" id="UP001633002"/>
    </source>
</evidence>
<feature type="region of interest" description="Disordered" evidence="1">
    <location>
        <begin position="231"/>
        <end position="298"/>
    </location>
</feature>
<feature type="compositionally biased region" description="Low complexity" evidence="1">
    <location>
        <begin position="282"/>
        <end position="298"/>
    </location>
</feature>
<comment type="caution">
    <text evidence="2">The sequence shown here is derived from an EMBL/GenBank/DDBJ whole genome shotgun (WGS) entry which is preliminary data.</text>
</comment>
<dbReference type="Proteomes" id="UP001633002">
    <property type="component" value="Unassembled WGS sequence"/>
</dbReference>
<dbReference type="EMBL" id="JBJQOH010000006">
    <property type="protein sequence ID" value="KAL3682627.1"/>
    <property type="molecule type" value="Genomic_DNA"/>
</dbReference>
<feature type="compositionally biased region" description="Basic and acidic residues" evidence="1">
    <location>
        <begin position="251"/>
        <end position="271"/>
    </location>
</feature>
<proteinExistence type="predicted"/>
<gene>
    <name evidence="2" type="ORF">R1sor_000649</name>
</gene>
<evidence type="ECO:0000313" key="2">
    <source>
        <dbReference type="EMBL" id="KAL3682627.1"/>
    </source>
</evidence>
<reference evidence="2 3" key="1">
    <citation type="submission" date="2024-09" db="EMBL/GenBank/DDBJ databases">
        <title>Chromosome-scale assembly of Riccia sorocarpa.</title>
        <authorList>
            <person name="Paukszto L."/>
        </authorList>
    </citation>
    <scope>NUCLEOTIDE SEQUENCE [LARGE SCALE GENOMIC DNA]</scope>
    <source>
        <strain evidence="2">LP-2024</strain>
        <tissue evidence="2">Aerial parts of the thallus</tissue>
    </source>
</reference>
<name>A0ABD3GWT3_9MARC</name>
<keyword evidence="3" id="KW-1185">Reference proteome</keyword>
<evidence type="ECO:0000256" key="1">
    <source>
        <dbReference type="SAM" id="MobiDB-lite"/>
    </source>
</evidence>
<organism evidence="2 3">
    <name type="scientific">Riccia sorocarpa</name>
    <dbReference type="NCBI Taxonomy" id="122646"/>
    <lineage>
        <taxon>Eukaryota</taxon>
        <taxon>Viridiplantae</taxon>
        <taxon>Streptophyta</taxon>
        <taxon>Embryophyta</taxon>
        <taxon>Marchantiophyta</taxon>
        <taxon>Marchantiopsida</taxon>
        <taxon>Marchantiidae</taxon>
        <taxon>Marchantiales</taxon>
        <taxon>Ricciaceae</taxon>
        <taxon>Riccia</taxon>
    </lineage>
</organism>
<protein>
    <submittedName>
        <fullName evidence="2">Uncharacterized protein</fullName>
    </submittedName>
</protein>
<accession>A0ABD3GWT3</accession>
<sequence>MVKHILEGWSRFRRLLTPKTANLQPSLEIDMEVALRVGELATEERKAGWSIIRRRPNTMRVEDLECIQGTVLGRLTSADKLGFLPDTRVKAEGPLSEAMAFLHKIARRSWDKLKGLYYQATGVRVIDTSLPSMCEKMGKLEQAAWTIVFVVYSWYTWKDRCKLVYEGSPTQTPTKVILSAAEDIAANLVKTFSSSAKKEAIQTAKHQLATMQAILLAKRIGRNREITSGAYSEQGAELEADRSVSQARRTARGDADEGRQPKERHAEKNLAEDPLTLESSMDTTPPDIDTFPTSMIHE</sequence>
<dbReference type="AlphaFoldDB" id="A0ABD3GWT3"/>